<reference evidence="8" key="1">
    <citation type="journal article" date="2018" name="Front. Microbiol.">
        <title>Genome-Based Analysis Reveals the Taxonomy and Diversity of the Family Idiomarinaceae.</title>
        <authorList>
            <person name="Liu Y."/>
            <person name="Lai Q."/>
            <person name="Shao Z."/>
        </authorList>
    </citation>
    <scope>NUCLEOTIDE SEQUENCE [LARGE SCALE GENOMIC DNA]</scope>
    <source>
        <strain evidence="8">F23</strain>
    </source>
</reference>
<feature type="binding site" evidence="3">
    <location>
        <position position="290"/>
    </location>
    <ligand>
        <name>CTP</name>
        <dbReference type="ChEBI" id="CHEBI:37563"/>
    </ligand>
</feature>
<comment type="pathway">
    <text evidence="3 4">Cofactor biosynthesis; coenzyme A biosynthesis; CoA from (R)-pantothenate: step 2/5.</text>
</comment>
<dbReference type="EMBL" id="PIPV01000008">
    <property type="protein sequence ID" value="RUO52165.1"/>
    <property type="molecule type" value="Genomic_DNA"/>
</dbReference>
<feature type="binding site" evidence="3">
    <location>
        <position position="326"/>
    </location>
    <ligand>
        <name>CTP</name>
        <dbReference type="ChEBI" id="CHEBI:37563"/>
    </ligand>
</feature>
<feature type="region of interest" description="Phosphopantothenoylcysteine decarboxylase" evidence="3">
    <location>
        <begin position="1"/>
        <end position="193"/>
    </location>
</feature>
<name>A0A432XTU9_9GAMM</name>
<dbReference type="SUPFAM" id="SSF102645">
    <property type="entry name" value="CoaB-like"/>
    <property type="match status" value="1"/>
</dbReference>
<dbReference type="Pfam" id="PF02441">
    <property type="entry name" value="Flavoprotein"/>
    <property type="match status" value="1"/>
</dbReference>
<comment type="function">
    <text evidence="3">Catalyzes two sequential steps in the biosynthesis of coenzyme A. In the first step cysteine is conjugated to 4'-phosphopantothenate to form 4-phosphopantothenoylcysteine. In the second step the latter compound is decarboxylated to form 4'-phosphopantotheine.</text>
</comment>
<dbReference type="Pfam" id="PF04127">
    <property type="entry name" value="DFP"/>
    <property type="match status" value="1"/>
</dbReference>
<comment type="function">
    <text evidence="4">Catalyzes two steps in the biosynthesis of coenzyme A. In the first step cysteine is conjugated to 4'-phosphopantothenate to form 4-phosphopantothenoylcysteine, in the latter compound is decarboxylated to form 4'-phosphopantotheine.</text>
</comment>
<dbReference type="Proteomes" id="UP000287330">
    <property type="component" value="Unassembled WGS sequence"/>
</dbReference>
<dbReference type="GO" id="GO:0015937">
    <property type="term" value="P:coenzyme A biosynthetic process"/>
    <property type="evidence" value="ECO:0007669"/>
    <property type="project" value="UniProtKB-UniRule"/>
</dbReference>
<dbReference type="OrthoDB" id="9802554at2"/>
<feature type="domain" description="DNA/pantothenate metabolism flavoprotein C-terminal" evidence="6">
    <location>
        <begin position="189"/>
        <end position="397"/>
    </location>
</feature>
<evidence type="ECO:0000256" key="2">
    <source>
        <dbReference type="ARBA" id="ARBA00023239"/>
    </source>
</evidence>
<dbReference type="EC" id="4.1.1.36" evidence="3"/>
<dbReference type="GO" id="GO:0004632">
    <property type="term" value="F:phosphopantothenate--cysteine ligase activity"/>
    <property type="evidence" value="ECO:0007669"/>
    <property type="project" value="UniProtKB-UniRule"/>
</dbReference>
<comment type="similarity">
    <text evidence="3 4">In the C-terminal section; belongs to the PPC synthetase family.</text>
</comment>
<evidence type="ECO:0000259" key="5">
    <source>
        <dbReference type="Pfam" id="PF02441"/>
    </source>
</evidence>
<dbReference type="Gene3D" id="3.40.50.10300">
    <property type="entry name" value="CoaB-like"/>
    <property type="match status" value="1"/>
</dbReference>
<dbReference type="GO" id="GO:0004633">
    <property type="term" value="F:phosphopantothenoylcysteine decarboxylase activity"/>
    <property type="evidence" value="ECO:0007669"/>
    <property type="project" value="UniProtKB-UniRule"/>
</dbReference>
<evidence type="ECO:0000313" key="7">
    <source>
        <dbReference type="EMBL" id="RUO52165.1"/>
    </source>
</evidence>
<dbReference type="NCBIfam" id="TIGR00521">
    <property type="entry name" value="coaBC_dfp"/>
    <property type="match status" value="1"/>
</dbReference>
<sequence>MSALAGQHILLGITGGIAAYKIPELIRRLKDEGAQVRVILTQGGSAFVTPMTLQAVSGEEVHTELLDTRAEAGMGHIELAKWADLVMIAPASANTLARLAHGFADDLLGTVCLATSAPLVLAPAMNQQMWKHPAVQANMQLLTARGVHVVGPESGSQACGDVGAGRMSEPYQLKAFIIEQLQGPSTQLLDGVHVTITAGPTREPIDPVRYISNHSSGKMGFALAHAAAQQGANVTLIAGPVDLATPPGVQRIDVESAQDMLDTALAQAADIFIGCAAVADYRVADVADHKMKKTANTGAPTLKLIENPDILKTIAAQTKPPMCVGFAAETRDVEAYALDKLKRKKLALIVANDVSNTAIGFNSDDNAVVVLSEDDRVVFEQQSKQMLAQQLIHHIATHYHKHFRK</sequence>
<dbReference type="RefSeq" id="WP_110575238.1">
    <property type="nucleotide sequence ID" value="NZ_PIPV01000008.1"/>
</dbReference>
<feature type="region of interest" description="Phosphopantothenate--cysteine ligase" evidence="3">
    <location>
        <begin position="194"/>
        <end position="405"/>
    </location>
</feature>
<evidence type="ECO:0000259" key="6">
    <source>
        <dbReference type="Pfam" id="PF04127"/>
    </source>
</evidence>
<proteinExistence type="inferred from homology"/>
<dbReference type="GO" id="GO:0046872">
    <property type="term" value="F:metal ion binding"/>
    <property type="evidence" value="ECO:0007669"/>
    <property type="project" value="UniProtKB-KW"/>
</dbReference>
<feature type="binding site" evidence="3">
    <location>
        <position position="280"/>
    </location>
    <ligand>
        <name>CTP</name>
        <dbReference type="ChEBI" id="CHEBI:37563"/>
    </ligand>
</feature>
<dbReference type="GO" id="GO:0071513">
    <property type="term" value="C:phosphopantothenoylcysteine decarboxylase complex"/>
    <property type="evidence" value="ECO:0007669"/>
    <property type="project" value="TreeGrafter"/>
</dbReference>
<comment type="cofactor">
    <cofactor evidence="3">
        <name>Mg(2+)</name>
        <dbReference type="ChEBI" id="CHEBI:18420"/>
    </cofactor>
</comment>
<comment type="catalytic activity">
    <reaction evidence="3 4">
        <text>N-[(R)-4-phosphopantothenoyl]-L-cysteine + H(+) = (R)-4'-phosphopantetheine + CO2</text>
        <dbReference type="Rhea" id="RHEA:16793"/>
        <dbReference type="ChEBI" id="CHEBI:15378"/>
        <dbReference type="ChEBI" id="CHEBI:16526"/>
        <dbReference type="ChEBI" id="CHEBI:59458"/>
        <dbReference type="ChEBI" id="CHEBI:61723"/>
        <dbReference type="EC" id="4.1.1.36"/>
    </reaction>
</comment>
<evidence type="ECO:0000256" key="3">
    <source>
        <dbReference type="HAMAP-Rule" id="MF_02225"/>
    </source>
</evidence>
<keyword evidence="1 3" id="KW-0210">Decarboxylase</keyword>
<dbReference type="InterPro" id="IPR005252">
    <property type="entry name" value="CoaBC"/>
</dbReference>
<dbReference type="Gene3D" id="3.40.50.1950">
    <property type="entry name" value="Flavin prenyltransferase-like"/>
    <property type="match status" value="1"/>
</dbReference>
<evidence type="ECO:0000256" key="1">
    <source>
        <dbReference type="ARBA" id="ARBA00022793"/>
    </source>
</evidence>
<accession>A0A432XTU9</accession>
<comment type="cofactor">
    <cofactor evidence="3">
        <name>FMN</name>
        <dbReference type="ChEBI" id="CHEBI:58210"/>
    </cofactor>
    <text evidence="3">Binds 1 FMN per subunit.</text>
</comment>
<keyword evidence="3" id="KW-0460">Magnesium</keyword>
<dbReference type="EC" id="6.3.2.5" evidence="3"/>
<feature type="binding site" evidence="3">
    <location>
        <begin position="308"/>
        <end position="311"/>
    </location>
    <ligand>
        <name>CTP</name>
        <dbReference type="ChEBI" id="CHEBI:37563"/>
    </ligand>
</feature>
<dbReference type="GO" id="GO:0010181">
    <property type="term" value="F:FMN binding"/>
    <property type="evidence" value="ECO:0007669"/>
    <property type="project" value="UniProtKB-UniRule"/>
</dbReference>
<dbReference type="PANTHER" id="PTHR14359">
    <property type="entry name" value="HOMO-OLIGOMERIC FLAVIN CONTAINING CYS DECARBOXYLASE FAMILY"/>
    <property type="match status" value="1"/>
</dbReference>
<dbReference type="InterPro" id="IPR035929">
    <property type="entry name" value="CoaB-like_sf"/>
</dbReference>
<comment type="caution">
    <text evidence="7">The sequence shown here is derived from an EMBL/GenBank/DDBJ whole genome shotgun (WGS) entry which is preliminary data.</text>
</comment>
<feature type="binding site" evidence="3">
    <location>
        <position position="340"/>
    </location>
    <ligand>
        <name>CTP</name>
        <dbReference type="ChEBI" id="CHEBI:37563"/>
    </ligand>
</feature>
<dbReference type="UniPathway" id="UPA00241">
    <property type="reaction ID" value="UER00353"/>
</dbReference>
<feature type="domain" description="Flavoprotein" evidence="5">
    <location>
        <begin position="8"/>
        <end position="180"/>
    </location>
</feature>
<keyword evidence="3 4" id="KW-0288">FMN</keyword>
<evidence type="ECO:0000313" key="8">
    <source>
        <dbReference type="Proteomes" id="UP000287330"/>
    </source>
</evidence>
<dbReference type="GO" id="GO:0015941">
    <property type="term" value="P:pantothenate catabolic process"/>
    <property type="evidence" value="ECO:0007669"/>
    <property type="project" value="InterPro"/>
</dbReference>
<dbReference type="PANTHER" id="PTHR14359:SF6">
    <property type="entry name" value="PHOSPHOPANTOTHENOYLCYSTEINE DECARBOXYLASE"/>
    <property type="match status" value="1"/>
</dbReference>
<feature type="binding site" evidence="3">
    <location>
        <position position="344"/>
    </location>
    <ligand>
        <name>CTP</name>
        <dbReference type="ChEBI" id="CHEBI:37563"/>
    </ligand>
</feature>
<feature type="active site" description="Proton donor" evidence="3">
    <location>
        <position position="159"/>
    </location>
</feature>
<dbReference type="InterPro" id="IPR003382">
    <property type="entry name" value="Flavoprotein"/>
</dbReference>
<keyword evidence="8" id="KW-1185">Reference proteome</keyword>
<protein>
    <recommendedName>
        <fullName evidence="3">Coenzyme A biosynthesis bifunctional protein CoaBC</fullName>
    </recommendedName>
    <alternativeName>
        <fullName evidence="3">DNA/pantothenate metabolism flavoprotein</fullName>
    </alternativeName>
    <alternativeName>
        <fullName evidence="3">Phosphopantothenoylcysteine synthetase/decarboxylase</fullName>
        <shortName evidence="3">PPCS-PPCDC</shortName>
    </alternativeName>
    <domain>
        <recommendedName>
            <fullName evidence="3">Phosphopantothenoylcysteine decarboxylase</fullName>
            <shortName evidence="3">PPC decarboxylase</shortName>
            <shortName evidence="3">PPC-DC</shortName>
            <ecNumber evidence="3">4.1.1.36</ecNumber>
        </recommendedName>
        <alternativeName>
            <fullName evidence="3">CoaC</fullName>
        </alternativeName>
    </domain>
    <domain>
        <recommendedName>
            <fullName evidence="3">Phosphopantothenate--cysteine ligase</fullName>
            <ecNumber evidence="3">6.3.2.5</ecNumber>
        </recommendedName>
        <alternativeName>
            <fullName evidence="3">CoaB</fullName>
        </alternativeName>
        <alternativeName>
            <fullName evidence="3">Phosphopantothenoylcysteine synthetase</fullName>
            <shortName evidence="3">PPC synthetase</shortName>
            <shortName evidence="3">PPC-S</shortName>
        </alternativeName>
    </domain>
</protein>
<feature type="binding site" evidence="3">
    <location>
        <begin position="274"/>
        <end position="276"/>
    </location>
    <ligand>
        <name>CTP</name>
        <dbReference type="ChEBI" id="CHEBI:37563"/>
    </ligand>
</feature>
<keyword evidence="3" id="KW-0511">Multifunctional enzyme</keyword>
<keyword evidence="3 4" id="KW-0436">Ligase</keyword>
<dbReference type="InterPro" id="IPR036551">
    <property type="entry name" value="Flavin_trans-like"/>
</dbReference>
<comment type="catalytic activity">
    <reaction evidence="3 4">
        <text>(R)-4'-phosphopantothenate + L-cysteine + CTP = N-[(R)-4-phosphopantothenoyl]-L-cysteine + CMP + diphosphate + H(+)</text>
        <dbReference type="Rhea" id="RHEA:19397"/>
        <dbReference type="ChEBI" id="CHEBI:10986"/>
        <dbReference type="ChEBI" id="CHEBI:15378"/>
        <dbReference type="ChEBI" id="CHEBI:33019"/>
        <dbReference type="ChEBI" id="CHEBI:35235"/>
        <dbReference type="ChEBI" id="CHEBI:37563"/>
        <dbReference type="ChEBI" id="CHEBI:59458"/>
        <dbReference type="ChEBI" id="CHEBI:60377"/>
        <dbReference type="EC" id="6.3.2.5"/>
    </reaction>
</comment>
<dbReference type="InterPro" id="IPR007085">
    <property type="entry name" value="DNA/pantothenate-metab_flavo_C"/>
</dbReference>
<evidence type="ECO:0000256" key="4">
    <source>
        <dbReference type="RuleBase" id="RU364078"/>
    </source>
</evidence>
<dbReference type="SUPFAM" id="SSF52507">
    <property type="entry name" value="Homo-oligomeric flavin-containing Cys decarboxylases, HFCD"/>
    <property type="match status" value="1"/>
</dbReference>
<keyword evidence="3 4" id="KW-0285">Flavoprotein</keyword>
<keyword evidence="3" id="KW-0479">Metal-binding</keyword>
<keyword evidence="2 3" id="KW-0456">Lyase</keyword>
<dbReference type="AlphaFoldDB" id="A0A432XTU9"/>
<dbReference type="HAMAP" id="MF_02225">
    <property type="entry name" value="CoaBC"/>
    <property type="match status" value="1"/>
</dbReference>
<gene>
    <name evidence="3 7" type="primary">coaBC</name>
    <name evidence="7" type="ORF">CWE25_09800</name>
</gene>
<comment type="similarity">
    <text evidence="3 4">In the N-terminal section; belongs to the HFCD (homo-oligomeric flavin containing Cys decarboxylase) superfamily.</text>
</comment>
<organism evidence="7 8">
    <name type="scientific">Idiomarina fontislapidosi</name>
    <dbReference type="NCBI Taxonomy" id="263723"/>
    <lineage>
        <taxon>Bacteria</taxon>
        <taxon>Pseudomonadati</taxon>
        <taxon>Pseudomonadota</taxon>
        <taxon>Gammaproteobacteria</taxon>
        <taxon>Alteromonadales</taxon>
        <taxon>Idiomarinaceae</taxon>
        <taxon>Idiomarina</taxon>
    </lineage>
</organism>
<comment type="pathway">
    <text evidence="3 4">Cofactor biosynthesis; coenzyme A biosynthesis; CoA from (R)-pantothenate: step 3/5.</text>
</comment>